<comment type="similarity">
    <text evidence="1 6">Belongs to the cytochrome P450 family.</text>
</comment>
<evidence type="ECO:0000256" key="6">
    <source>
        <dbReference type="RuleBase" id="RU000461"/>
    </source>
</evidence>
<dbReference type="OrthoDB" id="1470350at2759"/>
<organism evidence="8">
    <name type="scientific">Rhodotorula toruloides</name>
    <name type="common">Yeast</name>
    <name type="synonym">Rhodosporidium toruloides</name>
    <dbReference type="NCBI Taxonomy" id="5286"/>
    <lineage>
        <taxon>Eukaryota</taxon>
        <taxon>Fungi</taxon>
        <taxon>Dikarya</taxon>
        <taxon>Basidiomycota</taxon>
        <taxon>Pucciniomycotina</taxon>
        <taxon>Microbotryomycetes</taxon>
        <taxon>Sporidiobolales</taxon>
        <taxon>Sporidiobolaceae</taxon>
        <taxon>Rhodotorula</taxon>
    </lineage>
</organism>
<dbReference type="InterPro" id="IPR036396">
    <property type="entry name" value="Cyt_P450_sf"/>
</dbReference>
<keyword evidence="7" id="KW-1133">Transmembrane helix</keyword>
<dbReference type="PRINTS" id="PR00463">
    <property type="entry name" value="EP450I"/>
</dbReference>
<evidence type="ECO:0000313" key="8">
    <source>
        <dbReference type="EMBL" id="CDR36180.1"/>
    </source>
</evidence>
<feature type="transmembrane region" description="Helical" evidence="7">
    <location>
        <begin position="15"/>
        <end position="34"/>
    </location>
</feature>
<keyword evidence="5 6" id="KW-0349">Heme</keyword>
<keyword evidence="6" id="KW-0503">Monooxygenase</keyword>
<proteinExistence type="inferred from homology"/>
<sequence length="537" mass="61254">MSDVISSVSHFELSTAQTVGLVVAVYVAYLAWSYRDKRAIGTRPRPDLFTVPGQQWLFLGDLPTMVKNQDRQLDRFIEIREKYKDTLQKDPSRAVSITLPWRRMIEASKPEYLEYIQRTNFNNFVKGDQFYKNLSGLLGDGIFCVDGHSWQLQRKTTAKIFTANNFKGVITQSLENQMAKLIAIIGRHADRGEEFDLQDLFFRFTLNSFAEMAFGKDIGALNTESDEPVPFAKAFDYGQVVMNRRFMNPFWPVTEFLDGTHWKMAAATKVMDSFAYGVIEEREREGRGNFTGAQKKEAAEKDLLSLYMALRDDNGAPLTRKMLRDAILNLIIAGRDTTAQALSWTFFHLLSNPKHIEAIRKETDNLGEVGYDTFKQMTTTTAVFQEGLRLHPSVPKNAWEALGPDVLPNGGPRIEKGDIVFWSDWTMNRDPKVWGPDAAEFKPERWLDSEGNLVKESQWKYHAFNGGYRLCLGQNLALYEGTSVLNAVTREFDLSFAPGYLENVKMCDFEQTPLYKGALTLSLAEPLRVKATRRKRT</sequence>
<dbReference type="Gene3D" id="1.10.630.10">
    <property type="entry name" value="Cytochrome P450"/>
    <property type="match status" value="1"/>
</dbReference>
<keyword evidence="7" id="KW-0812">Transmembrane</keyword>
<feature type="binding site" description="axial binding residue" evidence="5">
    <location>
        <position position="471"/>
    </location>
    <ligand>
        <name>heme</name>
        <dbReference type="ChEBI" id="CHEBI:30413"/>
    </ligand>
    <ligandPart>
        <name>Fe</name>
        <dbReference type="ChEBI" id="CHEBI:18248"/>
    </ligandPart>
</feature>
<evidence type="ECO:0000256" key="1">
    <source>
        <dbReference type="ARBA" id="ARBA00010617"/>
    </source>
</evidence>
<dbReference type="GO" id="GO:0006629">
    <property type="term" value="P:lipid metabolic process"/>
    <property type="evidence" value="ECO:0007669"/>
    <property type="project" value="UniProtKB-ARBA"/>
</dbReference>
<accession>A0A061AGB8</accession>
<evidence type="ECO:0000256" key="7">
    <source>
        <dbReference type="SAM" id="Phobius"/>
    </source>
</evidence>
<keyword evidence="3 6" id="KW-0560">Oxidoreductase</keyword>
<dbReference type="InterPro" id="IPR001128">
    <property type="entry name" value="Cyt_P450"/>
</dbReference>
<dbReference type="AlphaFoldDB" id="A0A061AGB8"/>
<dbReference type="SUPFAM" id="SSF48264">
    <property type="entry name" value="Cytochrome P450"/>
    <property type="match status" value="1"/>
</dbReference>
<evidence type="ECO:0000256" key="3">
    <source>
        <dbReference type="ARBA" id="ARBA00023002"/>
    </source>
</evidence>
<reference evidence="8" key="1">
    <citation type="journal article" date="2014" name="Genome Announc.">
        <title>Draft genome sequence of Rhodosporidium toruloides CECT1137, an oleaginous yeast of biotechnological interest.</title>
        <authorList>
            <person name="Morin N."/>
            <person name="Calcas X."/>
            <person name="Devillers H."/>
            <person name="Durrens P."/>
            <person name="Sherman D.J."/>
            <person name="Nicaud J.-M."/>
            <person name="Neuveglise C."/>
        </authorList>
    </citation>
    <scope>NUCLEOTIDE SEQUENCE</scope>
    <source>
        <strain evidence="8">CECT1137</strain>
    </source>
</reference>
<dbReference type="GO" id="GO:0020037">
    <property type="term" value="F:heme binding"/>
    <property type="evidence" value="ECO:0007669"/>
    <property type="project" value="InterPro"/>
</dbReference>
<gene>
    <name evidence="8" type="ORF">RHTO0S_01e16006g</name>
</gene>
<dbReference type="PROSITE" id="PS00086">
    <property type="entry name" value="CYTOCHROME_P450"/>
    <property type="match status" value="1"/>
</dbReference>
<protein>
    <submittedName>
        <fullName evidence="8">RHTO0S01e16006g1_1</fullName>
    </submittedName>
</protein>
<dbReference type="GO" id="GO:0016705">
    <property type="term" value="F:oxidoreductase activity, acting on paired donors, with incorporation or reduction of molecular oxygen"/>
    <property type="evidence" value="ECO:0007669"/>
    <property type="project" value="InterPro"/>
</dbReference>
<evidence type="ECO:0000256" key="5">
    <source>
        <dbReference type="PIRSR" id="PIRSR602401-1"/>
    </source>
</evidence>
<dbReference type="GO" id="GO:0005506">
    <property type="term" value="F:iron ion binding"/>
    <property type="evidence" value="ECO:0007669"/>
    <property type="project" value="InterPro"/>
</dbReference>
<keyword evidence="2 5" id="KW-0479">Metal-binding</keyword>
<comment type="cofactor">
    <cofactor evidence="5">
        <name>heme</name>
        <dbReference type="ChEBI" id="CHEBI:30413"/>
    </cofactor>
</comment>
<name>A0A061AGB8_RHOTO</name>
<evidence type="ECO:0000256" key="2">
    <source>
        <dbReference type="ARBA" id="ARBA00022723"/>
    </source>
</evidence>
<dbReference type="PANTHER" id="PTHR24296">
    <property type="entry name" value="CYTOCHROME P450"/>
    <property type="match status" value="1"/>
</dbReference>
<dbReference type="InterPro" id="IPR017972">
    <property type="entry name" value="Cyt_P450_CS"/>
</dbReference>
<dbReference type="GO" id="GO:0004497">
    <property type="term" value="F:monooxygenase activity"/>
    <property type="evidence" value="ECO:0007669"/>
    <property type="project" value="UniProtKB-KW"/>
</dbReference>
<keyword evidence="7" id="KW-0472">Membrane</keyword>
<dbReference type="EMBL" id="LK052936">
    <property type="protein sequence ID" value="CDR36180.1"/>
    <property type="molecule type" value="Genomic_DNA"/>
</dbReference>
<evidence type="ECO:0000256" key="4">
    <source>
        <dbReference type="ARBA" id="ARBA00023004"/>
    </source>
</evidence>
<keyword evidence="4 5" id="KW-0408">Iron</keyword>
<dbReference type="Pfam" id="PF00067">
    <property type="entry name" value="p450"/>
    <property type="match status" value="1"/>
</dbReference>
<dbReference type="InterPro" id="IPR002401">
    <property type="entry name" value="Cyt_P450_E_grp-I"/>
</dbReference>
<dbReference type="PRINTS" id="PR00385">
    <property type="entry name" value="P450"/>
</dbReference>